<evidence type="ECO:0000313" key="1">
    <source>
        <dbReference type="EMBL" id="GGG00788.1"/>
    </source>
</evidence>
<protein>
    <submittedName>
        <fullName evidence="1">Uncharacterized protein</fullName>
    </submittedName>
</protein>
<accession>A0A917CXS9</accession>
<reference evidence="1" key="1">
    <citation type="journal article" date="2014" name="Int. J. Syst. Evol. Microbiol.">
        <title>Complete genome sequence of Corynebacterium casei LMG S-19264T (=DSM 44701T), isolated from a smear-ripened cheese.</title>
        <authorList>
            <consortium name="US DOE Joint Genome Institute (JGI-PGF)"/>
            <person name="Walter F."/>
            <person name="Albersmeier A."/>
            <person name="Kalinowski J."/>
            <person name="Ruckert C."/>
        </authorList>
    </citation>
    <scope>NUCLEOTIDE SEQUENCE</scope>
    <source>
        <strain evidence="1">CCM 7905</strain>
    </source>
</reference>
<sequence length="99" mass="10320">MAAVKLSPRFAYSVGVAFAIGGDTRPAKTTEIAVTMRLALRPTASTPPRKLLDYAGNFVCMSNDNSISFAGISLDCADSGVSDPAGHPFCLTTCVFGDD</sequence>
<comment type="caution">
    <text evidence="1">The sequence shown here is derived from an EMBL/GenBank/DDBJ whole genome shotgun (WGS) entry which is preliminary data.</text>
</comment>
<keyword evidence="2" id="KW-1185">Reference proteome</keyword>
<evidence type="ECO:0000313" key="2">
    <source>
        <dbReference type="Proteomes" id="UP000654257"/>
    </source>
</evidence>
<name>A0A917CXS9_9NOCA</name>
<proteinExistence type="predicted"/>
<dbReference type="EMBL" id="BMCU01000001">
    <property type="protein sequence ID" value="GGG00788.1"/>
    <property type="molecule type" value="Genomic_DNA"/>
</dbReference>
<dbReference type="Proteomes" id="UP000654257">
    <property type="component" value="Unassembled WGS sequence"/>
</dbReference>
<gene>
    <name evidence="1" type="ORF">GCM10007304_13410</name>
</gene>
<reference evidence="1" key="2">
    <citation type="submission" date="2020-09" db="EMBL/GenBank/DDBJ databases">
        <authorList>
            <person name="Sun Q."/>
            <person name="Sedlacek I."/>
        </authorList>
    </citation>
    <scope>NUCLEOTIDE SEQUENCE</scope>
    <source>
        <strain evidence="1">CCM 7905</strain>
    </source>
</reference>
<dbReference type="AlphaFoldDB" id="A0A917CXS9"/>
<organism evidence="1 2">
    <name type="scientific">Rhodococcoides trifolii</name>
    <dbReference type="NCBI Taxonomy" id="908250"/>
    <lineage>
        <taxon>Bacteria</taxon>
        <taxon>Bacillati</taxon>
        <taxon>Actinomycetota</taxon>
        <taxon>Actinomycetes</taxon>
        <taxon>Mycobacteriales</taxon>
        <taxon>Nocardiaceae</taxon>
        <taxon>Rhodococcoides</taxon>
    </lineage>
</organism>